<dbReference type="Proteomes" id="UP001652626">
    <property type="component" value="Chromosome 2"/>
</dbReference>
<evidence type="ECO:0000313" key="2">
    <source>
        <dbReference type="Proteomes" id="UP001652626"/>
    </source>
</evidence>
<gene>
    <name evidence="3" type="primary">LOC135193448</name>
</gene>
<evidence type="ECO:0000313" key="3">
    <source>
        <dbReference type="RefSeq" id="XP_064072000.1"/>
    </source>
</evidence>
<dbReference type="RefSeq" id="XP_064072000.1">
    <property type="nucleotide sequence ID" value="XM_064215930.1"/>
</dbReference>
<protein>
    <submittedName>
        <fullName evidence="3">Uncharacterized protein LOC135193448</fullName>
    </submittedName>
</protein>
<proteinExistence type="predicted"/>
<evidence type="ECO:0000256" key="1">
    <source>
        <dbReference type="SAM" id="MobiDB-lite"/>
    </source>
</evidence>
<sequence length="331" mass="38155">MSEVRQTVLKNDANTRQTVNSNKASGDVATKKKSSNQKCKNSLPKSLRYDLENALVGLCDVWFEEIKPYLVRNNIKVHGDVGGGDLKRSSASPDCNHTDPGRFNHHRRRNASYVDSSSMRLTASKVPYPKHPMQPLPVVLTENQSLPIQGYNWEKETVRKPRKRRKCQVQTQPRPLIPRLCRTWQQCTEAICPTIEPVIKIPIHSKNKQFLQSNIYHKPKKIQTTDVSTQTDEPLKYTSNYKETTKNTTSLKTTRCPSNTTFLIPNIKHVNEGPLFKDDLVDIIAERHDKILKVLYTSPRRQEKPSVMNLFSPSESHRKKIRKQQRIPPWK</sequence>
<name>A0ABM4AL35_VANTA</name>
<reference evidence="3" key="2">
    <citation type="submission" date="2025-08" db="UniProtKB">
        <authorList>
            <consortium name="RefSeq"/>
        </authorList>
    </citation>
    <scope>IDENTIFICATION</scope>
    <source>
        <tissue evidence="3">Whole body</tissue>
    </source>
</reference>
<accession>A0ABM4AL35</accession>
<keyword evidence="2" id="KW-1185">Reference proteome</keyword>
<reference evidence="2" key="1">
    <citation type="submission" date="2025-05" db="UniProtKB">
        <authorList>
            <consortium name="RefSeq"/>
        </authorList>
    </citation>
    <scope>NUCLEOTIDE SEQUENCE [LARGE SCALE GENOMIC DNA]</scope>
</reference>
<dbReference type="GeneID" id="135193448"/>
<feature type="region of interest" description="Disordered" evidence="1">
    <location>
        <begin position="1"/>
        <end position="41"/>
    </location>
</feature>
<feature type="compositionally biased region" description="Polar residues" evidence="1">
    <location>
        <begin position="1"/>
        <end position="24"/>
    </location>
</feature>
<feature type="region of interest" description="Disordered" evidence="1">
    <location>
        <begin position="303"/>
        <end position="331"/>
    </location>
</feature>
<organism evidence="2 3">
    <name type="scientific">Vanessa tameamea</name>
    <name type="common">Kamehameha butterfly</name>
    <dbReference type="NCBI Taxonomy" id="334116"/>
    <lineage>
        <taxon>Eukaryota</taxon>
        <taxon>Metazoa</taxon>
        <taxon>Ecdysozoa</taxon>
        <taxon>Arthropoda</taxon>
        <taxon>Hexapoda</taxon>
        <taxon>Insecta</taxon>
        <taxon>Pterygota</taxon>
        <taxon>Neoptera</taxon>
        <taxon>Endopterygota</taxon>
        <taxon>Lepidoptera</taxon>
        <taxon>Glossata</taxon>
        <taxon>Ditrysia</taxon>
        <taxon>Papilionoidea</taxon>
        <taxon>Nymphalidae</taxon>
        <taxon>Nymphalinae</taxon>
        <taxon>Vanessa</taxon>
    </lineage>
</organism>